<keyword evidence="3" id="KW-1185">Reference proteome</keyword>
<sequence>MVRIMSVEPTQEEEERLRETKSRDAKALFILQQTVHEVVFYRIVTTTTLKEVWSILQMKFQGGSKVIVVKLQALRHDYETLCSKSLFQELDEMQKIHVQLGNKKEMQVEGKGTVGINIDCDGKEEDIDTSLGIDSSTTTTNASVSVTPSRDSSSSTTLEEYSEETPSRKYRSLIGIYASCQFALTVLDPIHYEEAAKQEEWQRALMEEMNAIEKNGT</sequence>
<reference evidence="2 3" key="1">
    <citation type="journal article" date="2024" name="G3 (Bethesda)">
        <title>Genome assembly of Hibiscus sabdariffa L. provides insights into metabolisms of medicinal natural products.</title>
        <authorList>
            <person name="Kim T."/>
        </authorList>
    </citation>
    <scope>NUCLEOTIDE SEQUENCE [LARGE SCALE GENOMIC DNA]</scope>
    <source>
        <strain evidence="2">TK-2024</strain>
        <tissue evidence="2">Old leaves</tissue>
    </source>
</reference>
<dbReference type="EMBL" id="JBBPBN010000027">
    <property type="protein sequence ID" value="KAK9007265.1"/>
    <property type="molecule type" value="Genomic_DNA"/>
</dbReference>
<evidence type="ECO:0000313" key="2">
    <source>
        <dbReference type="EMBL" id="KAK9007265.1"/>
    </source>
</evidence>
<feature type="region of interest" description="Disordered" evidence="1">
    <location>
        <begin position="129"/>
        <end position="164"/>
    </location>
</feature>
<accession>A0ABR2R3B1</accession>
<dbReference type="Pfam" id="PF14223">
    <property type="entry name" value="Retrotran_gag_2"/>
    <property type="match status" value="1"/>
</dbReference>
<gene>
    <name evidence="2" type="ORF">V6N11_051094</name>
</gene>
<evidence type="ECO:0000313" key="3">
    <source>
        <dbReference type="Proteomes" id="UP001396334"/>
    </source>
</evidence>
<dbReference type="Proteomes" id="UP001396334">
    <property type="component" value="Unassembled WGS sequence"/>
</dbReference>
<protein>
    <submittedName>
        <fullName evidence="2">Uncharacterized protein</fullName>
    </submittedName>
</protein>
<comment type="caution">
    <text evidence="2">The sequence shown here is derived from an EMBL/GenBank/DDBJ whole genome shotgun (WGS) entry which is preliminary data.</text>
</comment>
<organism evidence="2 3">
    <name type="scientific">Hibiscus sabdariffa</name>
    <name type="common">roselle</name>
    <dbReference type="NCBI Taxonomy" id="183260"/>
    <lineage>
        <taxon>Eukaryota</taxon>
        <taxon>Viridiplantae</taxon>
        <taxon>Streptophyta</taxon>
        <taxon>Embryophyta</taxon>
        <taxon>Tracheophyta</taxon>
        <taxon>Spermatophyta</taxon>
        <taxon>Magnoliopsida</taxon>
        <taxon>eudicotyledons</taxon>
        <taxon>Gunneridae</taxon>
        <taxon>Pentapetalae</taxon>
        <taxon>rosids</taxon>
        <taxon>malvids</taxon>
        <taxon>Malvales</taxon>
        <taxon>Malvaceae</taxon>
        <taxon>Malvoideae</taxon>
        <taxon>Hibiscus</taxon>
    </lineage>
</organism>
<name>A0ABR2R3B1_9ROSI</name>
<evidence type="ECO:0000256" key="1">
    <source>
        <dbReference type="SAM" id="MobiDB-lite"/>
    </source>
</evidence>
<proteinExistence type="predicted"/>
<feature type="compositionally biased region" description="Low complexity" evidence="1">
    <location>
        <begin position="135"/>
        <end position="159"/>
    </location>
</feature>